<accession>A0ABQ2GIK9</accession>
<reference evidence="3" key="1">
    <citation type="journal article" date="2019" name="Int. J. Syst. Evol. Microbiol.">
        <title>The Global Catalogue of Microorganisms (GCM) 10K type strain sequencing project: providing services to taxonomists for standard genome sequencing and annotation.</title>
        <authorList>
            <consortium name="The Broad Institute Genomics Platform"/>
            <consortium name="The Broad Institute Genome Sequencing Center for Infectious Disease"/>
            <person name="Wu L."/>
            <person name="Ma J."/>
        </authorList>
    </citation>
    <scope>NUCLEOTIDE SEQUENCE [LARGE SCALE GENOMIC DNA]</scope>
    <source>
        <strain evidence="3">JCM 15443</strain>
    </source>
</reference>
<dbReference type="InterPro" id="IPR010982">
    <property type="entry name" value="Lambda_DNA-bd_dom_sf"/>
</dbReference>
<sequence>MEYAASTVPQGSAQPAALPPAEATLGRWLLERRLALGLQQGQVSARTLQHGGEPGRVTQPYLSRLERGARPLGALTAPRQDALRRALEIPAGEWVARTGLPLLAPVPGEDVLGTLELVRVPVRALASAGLPFAEDAASVIDHELVPLRDHRPGMLVLEVQGESMTTDTGGLRPGDRIYVDPGDLDLREGRIYVLHVPGLGLTVKRLRSYGGPVWLTSDNPDHPPVKPEEVTVVGRVYYHQPRGHRL</sequence>
<dbReference type="CDD" id="cd00093">
    <property type="entry name" value="HTH_XRE"/>
    <property type="match status" value="1"/>
</dbReference>
<evidence type="ECO:0000313" key="3">
    <source>
        <dbReference type="Proteomes" id="UP000661918"/>
    </source>
</evidence>
<dbReference type="Proteomes" id="UP000661918">
    <property type="component" value="Unassembled WGS sequence"/>
</dbReference>
<dbReference type="Gene3D" id="1.10.260.40">
    <property type="entry name" value="lambda repressor-like DNA-binding domains"/>
    <property type="match status" value="1"/>
</dbReference>
<dbReference type="SUPFAM" id="SSF51306">
    <property type="entry name" value="LexA/Signal peptidase"/>
    <property type="match status" value="1"/>
</dbReference>
<proteinExistence type="predicted"/>
<comment type="caution">
    <text evidence="2">The sequence shown here is derived from an EMBL/GenBank/DDBJ whole genome shotgun (WGS) entry which is preliminary data.</text>
</comment>
<dbReference type="RefSeq" id="WP_188900384.1">
    <property type="nucleotide sequence ID" value="NZ_BMOM01000001.1"/>
</dbReference>
<feature type="domain" description="Peptidase S24/S26A/S26B/S26C" evidence="1">
    <location>
        <begin position="149"/>
        <end position="236"/>
    </location>
</feature>
<dbReference type="Gene3D" id="2.10.109.10">
    <property type="entry name" value="Umud Fragment, subunit A"/>
    <property type="match status" value="1"/>
</dbReference>
<dbReference type="InterPro" id="IPR039418">
    <property type="entry name" value="LexA-like"/>
</dbReference>
<name>A0ABQ2GIK9_9DEIO</name>
<dbReference type="Pfam" id="PF00717">
    <property type="entry name" value="Peptidase_S24"/>
    <property type="match status" value="1"/>
</dbReference>
<protein>
    <recommendedName>
        <fullName evidence="1">Peptidase S24/S26A/S26B/S26C domain-containing protein</fullName>
    </recommendedName>
</protein>
<dbReference type="InterPro" id="IPR036286">
    <property type="entry name" value="LexA/Signal_pep-like_sf"/>
</dbReference>
<evidence type="ECO:0000313" key="2">
    <source>
        <dbReference type="EMBL" id="GGL97136.1"/>
    </source>
</evidence>
<organism evidence="2 3">
    <name type="scientific">Deinococcus aerophilus</name>
    <dbReference type="NCBI Taxonomy" id="522488"/>
    <lineage>
        <taxon>Bacteria</taxon>
        <taxon>Thermotogati</taxon>
        <taxon>Deinococcota</taxon>
        <taxon>Deinococci</taxon>
        <taxon>Deinococcales</taxon>
        <taxon>Deinococcaceae</taxon>
        <taxon>Deinococcus</taxon>
    </lineage>
</organism>
<gene>
    <name evidence="2" type="ORF">GCM10010841_01900</name>
</gene>
<keyword evidence="3" id="KW-1185">Reference proteome</keyword>
<dbReference type="CDD" id="cd06529">
    <property type="entry name" value="S24_LexA-like"/>
    <property type="match status" value="1"/>
</dbReference>
<evidence type="ECO:0000259" key="1">
    <source>
        <dbReference type="Pfam" id="PF00717"/>
    </source>
</evidence>
<dbReference type="InterPro" id="IPR015927">
    <property type="entry name" value="Peptidase_S24_S26A/B/C"/>
</dbReference>
<dbReference type="EMBL" id="BMOM01000001">
    <property type="protein sequence ID" value="GGL97136.1"/>
    <property type="molecule type" value="Genomic_DNA"/>
</dbReference>
<dbReference type="InterPro" id="IPR001387">
    <property type="entry name" value="Cro/C1-type_HTH"/>
</dbReference>